<evidence type="ECO:0000313" key="7">
    <source>
        <dbReference type="EMBL" id="KAK3316073.1"/>
    </source>
</evidence>
<sequence>MIPIRPRGGTPPRRDRQAIREVPADRVVPKPVPEQQVRDARTYQIEQLRRRFSPKESTLQSGESSFLFSLAPSDPDFPYDLAHLECDLRVPAAYPRRPPRLIVKNSDIPKGFAINIEKGWDKLVEDRPGATLLSLTNALDKALESFLSEKKTETVKLMTFKDTRHLEQEEQQQRSPVEPSKAAVQPQKRYIPEESFSREQIAEAKARRAQEVRQLEARMSRLPSYSKSSDGVVYTLPLEPRRKALLPPGLRPVQSAQLIIPLLYPLQRLRVLLNDVESKDAEGVEELFSQKASEQKQMTLTSHLNYLASNIHLLAKQAAAAAQVSLSPQETPDEVANAAKEAENSSTLDGGVGKSHIHVIPRPAEWAQAHDGSETSDSEDYSEDDDDEYSAEEDGGAAIDAGEPSTAATSQNPERGTAISFPSVELYNVELLEVSSLSLTVKCERCKTLNEITGLRDKAEKASSCKKCATALTVKFRAELVHVYSIRAGFIDVNGCTVADMLPSIFVPTCGKCSTPFPSSPGLSSVRGETTTNVCRECHSRFTFAIPEVKFLAYSHASALPPTSGPRRRQEKLGLHAGDPLPDKGACAHYKRSFRWFRFSCCGKVFPCDRCHDEGEPHVNEWANRMICGWCSREQRYSPEMCGFCGRSVIGKGGKGYWEGGKGTRNKVLMRRGDKRKYRRVGGGEQAAQKRKDE</sequence>
<feature type="region of interest" description="Disordered" evidence="5">
    <location>
        <begin position="671"/>
        <end position="694"/>
    </location>
</feature>
<evidence type="ECO:0000313" key="8">
    <source>
        <dbReference type="Proteomes" id="UP001283341"/>
    </source>
</evidence>
<feature type="compositionally biased region" description="Basic and acidic residues" evidence="5">
    <location>
        <begin position="12"/>
        <end position="28"/>
    </location>
</feature>
<dbReference type="GO" id="GO:0008270">
    <property type="term" value="F:zinc ion binding"/>
    <property type="evidence" value="ECO:0007669"/>
    <property type="project" value="UniProtKB-KW"/>
</dbReference>
<dbReference type="SUPFAM" id="SSF161219">
    <property type="entry name" value="CHY zinc finger-like"/>
    <property type="match status" value="1"/>
</dbReference>
<evidence type="ECO:0000256" key="5">
    <source>
        <dbReference type="SAM" id="MobiDB-lite"/>
    </source>
</evidence>
<feature type="region of interest" description="Disordered" evidence="5">
    <location>
        <begin position="167"/>
        <end position="187"/>
    </location>
</feature>
<accession>A0AAE0I032</accession>
<dbReference type="AlphaFoldDB" id="A0AAE0I032"/>
<evidence type="ECO:0000256" key="4">
    <source>
        <dbReference type="PROSITE-ProRule" id="PRU00601"/>
    </source>
</evidence>
<feature type="compositionally biased region" description="Acidic residues" evidence="5">
    <location>
        <begin position="374"/>
        <end position="395"/>
    </location>
</feature>
<reference evidence="7" key="2">
    <citation type="submission" date="2023-06" db="EMBL/GenBank/DDBJ databases">
        <authorList>
            <consortium name="Lawrence Berkeley National Laboratory"/>
            <person name="Haridas S."/>
            <person name="Hensen N."/>
            <person name="Bonometti L."/>
            <person name="Westerberg I."/>
            <person name="Brannstrom I.O."/>
            <person name="Guillou S."/>
            <person name="Cros-Aarteil S."/>
            <person name="Calhoun S."/>
            <person name="Kuo A."/>
            <person name="Mondo S."/>
            <person name="Pangilinan J."/>
            <person name="Riley R."/>
            <person name="Labutti K."/>
            <person name="Andreopoulos B."/>
            <person name="Lipzen A."/>
            <person name="Chen C."/>
            <person name="Yanf M."/>
            <person name="Daum C."/>
            <person name="Ng V."/>
            <person name="Clum A."/>
            <person name="Steindorff A."/>
            <person name="Ohm R."/>
            <person name="Martin F."/>
            <person name="Silar P."/>
            <person name="Natvig D."/>
            <person name="Lalanne C."/>
            <person name="Gautier V."/>
            <person name="Ament-Velasquez S.L."/>
            <person name="Kruys A."/>
            <person name="Hutchinson M.I."/>
            <person name="Powell A.J."/>
            <person name="Barry K."/>
            <person name="Miller A.N."/>
            <person name="Grigoriev I.V."/>
            <person name="Debuchy R."/>
            <person name="Gladieux P."/>
            <person name="Thoren M.H."/>
            <person name="Johannesson H."/>
        </authorList>
    </citation>
    <scope>NUCLEOTIDE SEQUENCE</scope>
    <source>
        <strain evidence="7">CBS 118394</strain>
    </source>
</reference>
<evidence type="ECO:0000259" key="6">
    <source>
        <dbReference type="PROSITE" id="PS51266"/>
    </source>
</evidence>
<dbReference type="EMBL" id="JAUEDM010000005">
    <property type="protein sequence ID" value="KAK3316073.1"/>
    <property type="molecule type" value="Genomic_DNA"/>
</dbReference>
<evidence type="ECO:0000256" key="2">
    <source>
        <dbReference type="ARBA" id="ARBA00022771"/>
    </source>
</evidence>
<dbReference type="InterPro" id="IPR037274">
    <property type="entry name" value="Znf_CHY_sf"/>
</dbReference>
<keyword evidence="1" id="KW-0479">Metal-binding</keyword>
<proteinExistence type="predicted"/>
<dbReference type="Pfam" id="PF05495">
    <property type="entry name" value="zf-CHY"/>
    <property type="match status" value="1"/>
</dbReference>
<gene>
    <name evidence="7" type="ORF">B0H66DRAFT_276606</name>
</gene>
<evidence type="ECO:0000256" key="1">
    <source>
        <dbReference type="ARBA" id="ARBA00022723"/>
    </source>
</evidence>
<name>A0AAE0I032_9PEZI</name>
<dbReference type="Proteomes" id="UP001283341">
    <property type="component" value="Unassembled WGS sequence"/>
</dbReference>
<evidence type="ECO:0000256" key="3">
    <source>
        <dbReference type="ARBA" id="ARBA00022833"/>
    </source>
</evidence>
<keyword evidence="2 4" id="KW-0863">Zinc-finger</keyword>
<feature type="compositionally biased region" description="Basic residues" evidence="5">
    <location>
        <begin position="671"/>
        <end position="680"/>
    </location>
</feature>
<keyword evidence="8" id="KW-1185">Reference proteome</keyword>
<feature type="region of interest" description="Disordered" evidence="5">
    <location>
        <begin position="1"/>
        <end position="40"/>
    </location>
</feature>
<comment type="caution">
    <text evidence="7">The sequence shown here is derived from an EMBL/GenBank/DDBJ whole genome shotgun (WGS) entry which is preliminary data.</text>
</comment>
<feature type="domain" description="CHY-type" evidence="6">
    <location>
        <begin position="580"/>
        <end position="647"/>
    </location>
</feature>
<feature type="region of interest" description="Disordered" evidence="5">
    <location>
        <begin position="331"/>
        <end position="415"/>
    </location>
</feature>
<organism evidence="7 8">
    <name type="scientific">Apodospora peruviana</name>
    <dbReference type="NCBI Taxonomy" id="516989"/>
    <lineage>
        <taxon>Eukaryota</taxon>
        <taxon>Fungi</taxon>
        <taxon>Dikarya</taxon>
        <taxon>Ascomycota</taxon>
        <taxon>Pezizomycotina</taxon>
        <taxon>Sordariomycetes</taxon>
        <taxon>Sordariomycetidae</taxon>
        <taxon>Sordariales</taxon>
        <taxon>Lasiosphaeriaceae</taxon>
        <taxon>Apodospora</taxon>
    </lineage>
</organism>
<dbReference type="InterPro" id="IPR008913">
    <property type="entry name" value="Znf_CHY"/>
</dbReference>
<feature type="compositionally biased region" description="Low complexity" evidence="5">
    <location>
        <begin position="1"/>
        <end position="11"/>
    </location>
</feature>
<protein>
    <recommendedName>
        <fullName evidence="6">CHY-type domain-containing protein</fullName>
    </recommendedName>
</protein>
<keyword evidence="3" id="KW-0862">Zinc</keyword>
<reference evidence="7" key="1">
    <citation type="journal article" date="2023" name="Mol. Phylogenet. Evol.">
        <title>Genome-scale phylogeny and comparative genomics of the fungal order Sordariales.</title>
        <authorList>
            <person name="Hensen N."/>
            <person name="Bonometti L."/>
            <person name="Westerberg I."/>
            <person name="Brannstrom I.O."/>
            <person name="Guillou S."/>
            <person name="Cros-Aarteil S."/>
            <person name="Calhoun S."/>
            <person name="Haridas S."/>
            <person name="Kuo A."/>
            <person name="Mondo S."/>
            <person name="Pangilinan J."/>
            <person name="Riley R."/>
            <person name="LaButti K."/>
            <person name="Andreopoulos B."/>
            <person name="Lipzen A."/>
            <person name="Chen C."/>
            <person name="Yan M."/>
            <person name="Daum C."/>
            <person name="Ng V."/>
            <person name="Clum A."/>
            <person name="Steindorff A."/>
            <person name="Ohm R.A."/>
            <person name="Martin F."/>
            <person name="Silar P."/>
            <person name="Natvig D.O."/>
            <person name="Lalanne C."/>
            <person name="Gautier V."/>
            <person name="Ament-Velasquez S.L."/>
            <person name="Kruys A."/>
            <person name="Hutchinson M.I."/>
            <person name="Powell A.J."/>
            <person name="Barry K."/>
            <person name="Miller A.N."/>
            <person name="Grigoriev I.V."/>
            <person name="Debuchy R."/>
            <person name="Gladieux P."/>
            <person name="Hiltunen Thoren M."/>
            <person name="Johannesson H."/>
        </authorList>
    </citation>
    <scope>NUCLEOTIDE SEQUENCE</scope>
    <source>
        <strain evidence="7">CBS 118394</strain>
    </source>
</reference>
<dbReference type="PROSITE" id="PS51266">
    <property type="entry name" value="ZF_CHY"/>
    <property type="match status" value="1"/>
</dbReference>